<dbReference type="Pfam" id="PF02140">
    <property type="entry name" value="SUEL_Lectin"/>
    <property type="match status" value="1"/>
</dbReference>
<feature type="transmembrane region" description="Helical" evidence="13">
    <location>
        <begin position="669"/>
        <end position="689"/>
    </location>
</feature>
<gene>
    <name evidence="18" type="primary">ADGRL1_2</name>
    <name evidence="18" type="ORF">AVEN_80894_1</name>
</gene>
<keyword evidence="11 18" id="KW-0675">Receptor</keyword>
<dbReference type="InterPro" id="IPR043159">
    <property type="entry name" value="Lectin_gal-bd_sf"/>
</dbReference>
<sequence>MRTKLKTSWLVTSKKQEAACLQISVFSILAMEIGLILGLLLSVATARRSDYRTSYACEGGQLHISCEEGYLIHLLRANYGRFSISICNEHGSLDWSVDCTSHRSYYVIHERCNLMSSCIVSATSETFADPCPGTYKYLEVQYQCKPESMTTARSSSSAVSSTSSTTTTRPPIIIPLTRSVKPTVLTTPFKIQTSTFSQKPTSTSTHLPVVILLTTEKPFYQITKPITTVSSFNKGEYCQPVQSRNLSWDWTKAGTEVVQKCPGGTFGEARWRCGSDPVQWVPDSPDLSECSSLWVDNLRNRVDGGDSVVNIAAELSVMTHRKPLYGGDVRHASEILHRLVSKMGDKMKDIGDDKQRHQLLQELFESASDITSNLLEVSSSWKELGPRERKNIASTLLEALEQSGWLLASAHNSKFLFKKALHNIFLSVRVLDVWSVSHVTFPSEEEKDDAAWEQVKDSLHLPMQALLGTASNGAVKIVLASYKHVKDFLGNVASSDRGILQNSSSIINSRVISAFTGSYSGTKFPEPVTITFKLIQEENVTNPQCVYWDLNARLWSQEGCWLKKSNKTHAVCECDHLTNFALLMEVKAPKEYTENRVFSKMIVFISCGLAIVFFLITAILLHIFRTLPTDDATIHKHLCICLLLAEVVYMGSSDQSGIICSVLAGSLHFLLQAVFMWIFLSTFQLYLLLVENTYNSRIRYFSVVSYGMPALILCISALVNARSYGTLDYCFLRFDNYYIFCFVGPAATCILGAFIFLTLIICKTCWSSMKNKEISKIATVRIRNRESWLVIFSIGSSWAFLLLYMVQKLPILAYIFAALNCLQGLSIFIFLGLHDSEVQKAYCKWKEGPSCQPKAARSPYPLSNTSSSHNVEAPYLQPSTTVSSLSTVTTPELEFQMGTFHHSELCHTTRSPIYDNREQLVS</sequence>
<keyword evidence="12" id="KW-0807">Transducer</keyword>
<evidence type="ECO:0000256" key="13">
    <source>
        <dbReference type="SAM" id="Phobius"/>
    </source>
</evidence>
<evidence type="ECO:0000256" key="11">
    <source>
        <dbReference type="ARBA" id="ARBA00023170"/>
    </source>
</evidence>
<dbReference type="InterPro" id="IPR036445">
    <property type="entry name" value="GPCR_2_extracell_dom_sf"/>
</dbReference>
<evidence type="ECO:0000259" key="15">
    <source>
        <dbReference type="PROSITE" id="PS50227"/>
    </source>
</evidence>
<keyword evidence="8" id="KW-0297">G-protein coupled receptor</keyword>
<evidence type="ECO:0000256" key="9">
    <source>
        <dbReference type="ARBA" id="ARBA00023136"/>
    </source>
</evidence>
<dbReference type="InterPro" id="IPR032471">
    <property type="entry name" value="AGRL2-4_GAIN_subdom_A"/>
</dbReference>
<feature type="domain" description="G-protein coupled receptors family 2 profile 1" evidence="15">
    <location>
        <begin position="233"/>
        <end position="294"/>
    </location>
</feature>
<comment type="caution">
    <text evidence="18">The sequence shown here is derived from an EMBL/GenBank/DDBJ whole genome shotgun (WGS) entry which is preliminary data.</text>
</comment>
<dbReference type="InterPro" id="IPR001879">
    <property type="entry name" value="GPCR_2_extracellular_dom"/>
</dbReference>
<keyword evidence="6" id="KW-0430">Lectin</keyword>
<dbReference type="PROSITE" id="PS50261">
    <property type="entry name" value="G_PROTEIN_RECEP_F2_4"/>
    <property type="match status" value="1"/>
</dbReference>
<evidence type="ECO:0000256" key="2">
    <source>
        <dbReference type="ARBA" id="ARBA00010933"/>
    </source>
</evidence>
<dbReference type="CDD" id="cd22830">
    <property type="entry name" value="Gal_Rha_Lectin_dCirl"/>
    <property type="match status" value="1"/>
</dbReference>
<keyword evidence="10" id="KW-1015">Disulfide bond</keyword>
<evidence type="ECO:0000313" key="18">
    <source>
        <dbReference type="EMBL" id="GBM17596.1"/>
    </source>
</evidence>
<dbReference type="Pfam" id="PF00002">
    <property type="entry name" value="7tm_2"/>
    <property type="match status" value="1"/>
</dbReference>
<dbReference type="Gene3D" id="2.60.120.740">
    <property type="match status" value="1"/>
</dbReference>
<dbReference type="Gene3D" id="1.25.40.610">
    <property type="match status" value="1"/>
</dbReference>
<dbReference type="GO" id="GO:0004930">
    <property type="term" value="F:G protein-coupled receptor activity"/>
    <property type="evidence" value="ECO:0007669"/>
    <property type="project" value="UniProtKB-KW"/>
</dbReference>
<dbReference type="Pfam" id="PF16489">
    <property type="entry name" value="GAIN"/>
    <property type="match status" value="1"/>
</dbReference>
<feature type="domain" description="SUEL-type lectin" evidence="16">
    <location>
        <begin position="56"/>
        <end position="145"/>
    </location>
</feature>
<evidence type="ECO:0000256" key="6">
    <source>
        <dbReference type="ARBA" id="ARBA00022734"/>
    </source>
</evidence>
<feature type="transmembrane region" description="Helical" evidence="13">
    <location>
        <begin position="787"/>
        <end position="805"/>
    </location>
</feature>
<dbReference type="GO" id="GO:0030246">
    <property type="term" value="F:carbohydrate binding"/>
    <property type="evidence" value="ECO:0007669"/>
    <property type="project" value="UniProtKB-KW"/>
</dbReference>
<dbReference type="InterPro" id="IPR046338">
    <property type="entry name" value="GAIN_dom_sf"/>
</dbReference>
<proteinExistence type="inferred from homology"/>
<dbReference type="Gene3D" id="2.60.220.50">
    <property type="match status" value="1"/>
</dbReference>
<dbReference type="PROSITE" id="PS50228">
    <property type="entry name" value="SUEL_LECTIN"/>
    <property type="match status" value="1"/>
</dbReference>
<evidence type="ECO:0000256" key="5">
    <source>
        <dbReference type="ARBA" id="ARBA00022729"/>
    </source>
</evidence>
<protein>
    <submittedName>
        <fullName evidence="18">Adhesion G protein-coupled receptor L1</fullName>
    </submittedName>
</protein>
<reference evidence="18 19" key="1">
    <citation type="journal article" date="2019" name="Sci. Rep.">
        <title>Orb-weaving spider Araneus ventricosus genome elucidates the spidroin gene catalogue.</title>
        <authorList>
            <person name="Kono N."/>
            <person name="Nakamura H."/>
            <person name="Ohtoshi R."/>
            <person name="Moran D.A.P."/>
            <person name="Shinohara A."/>
            <person name="Yoshida Y."/>
            <person name="Fujiwara M."/>
            <person name="Mori M."/>
            <person name="Tomita M."/>
            <person name="Arakawa K."/>
        </authorList>
    </citation>
    <scope>NUCLEOTIDE SEQUENCE [LARGE SCALE GENOMIC DNA]</scope>
</reference>
<dbReference type="InterPro" id="IPR017981">
    <property type="entry name" value="GPCR_2-like_7TM"/>
</dbReference>
<dbReference type="FunFam" id="2.60.120.740:FF:000001">
    <property type="entry name" value="Adhesion G protein-coupled receptor L2"/>
    <property type="match status" value="1"/>
</dbReference>
<name>A0A4Y2DNK0_ARAVE</name>
<feature type="transmembrane region" description="Helical" evidence="13">
    <location>
        <begin position="811"/>
        <end position="833"/>
    </location>
</feature>
<evidence type="ECO:0000256" key="3">
    <source>
        <dbReference type="ARBA" id="ARBA00022475"/>
    </source>
</evidence>
<feature type="transmembrane region" description="Helical" evidence="13">
    <location>
        <begin position="633"/>
        <end position="649"/>
    </location>
</feature>
<evidence type="ECO:0000259" key="14">
    <source>
        <dbReference type="PROSITE" id="PS50221"/>
    </source>
</evidence>
<keyword evidence="3" id="KW-1003">Cell membrane</keyword>
<evidence type="ECO:0000256" key="4">
    <source>
        <dbReference type="ARBA" id="ARBA00022692"/>
    </source>
</evidence>
<dbReference type="OrthoDB" id="1100386at2759"/>
<dbReference type="PROSITE" id="PS50227">
    <property type="entry name" value="G_PROTEIN_RECEP_F2_3"/>
    <property type="match status" value="1"/>
</dbReference>
<dbReference type="InterPro" id="IPR057244">
    <property type="entry name" value="GAIN_B"/>
</dbReference>
<dbReference type="PANTHER" id="PTHR12011">
    <property type="entry name" value="ADHESION G-PROTEIN COUPLED RECEPTOR"/>
    <property type="match status" value="1"/>
</dbReference>
<evidence type="ECO:0000259" key="17">
    <source>
        <dbReference type="PROSITE" id="PS50261"/>
    </source>
</evidence>
<dbReference type="InterPro" id="IPR000832">
    <property type="entry name" value="GPCR_2_secretin-like"/>
</dbReference>
<dbReference type="InterPro" id="IPR000922">
    <property type="entry name" value="Lectin_gal-bd_dom"/>
</dbReference>
<dbReference type="Gene3D" id="1.20.1070.10">
    <property type="entry name" value="Rhodopsin 7-helix transmembrane proteins"/>
    <property type="match status" value="1"/>
</dbReference>
<evidence type="ECO:0000256" key="7">
    <source>
        <dbReference type="ARBA" id="ARBA00022989"/>
    </source>
</evidence>
<accession>A0A4Y2DNK0</accession>
<feature type="transmembrane region" description="Helical" evidence="13">
    <location>
        <begin position="737"/>
        <end position="766"/>
    </location>
</feature>
<dbReference type="Proteomes" id="UP000499080">
    <property type="component" value="Unassembled WGS sequence"/>
</dbReference>
<dbReference type="GO" id="GO:0007166">
    <property type="term" value="P:cell surface receptor signaling pathway"/>
    <property type="evidence" value="ECO:0007669"/>
    <property type="project" value="InterPro"/>
</dbReference>
<keyword evidence="9 13" id="KW-0472">Membrane</keyword>
<evidence type="ECO:0000259" key="16">
    <source>
        <dbReference type="PROSITE" id="PS50228"/>
    </source>
</evidence>
<evidence type="ECO:0000256" key="10">
    <source>
        <dbReference type="ARBA" id="ARBA00023157"/>
    </source>
</evidence>
<dbReference type="Gene3D" id="4.10.1240.10">
    <property type="entry name" value="GPCR, family 2, extracellular hormone receptor domain"/>
    <property type="match status" value="1"/>
</dbReference>
<dbReference type="PANTHER" id="PTHR12011:SF347">
    <property type="entry name" value="FI21270P1-RELATED"/>
    <property type="match status" value="1"/>
</dbReference>
<dbReference type="AlphaFoldDB" id="A0A4Y2DNK0"/>
<keyword evidence="7 13" id="KW-1133">Transmembrane helix</keyword>
<dbReference type="SMART" id="SM00303">
    <property type="entry name" value="GPS"/>
    <property type="match status" value="1"/>
</dbReference>
<evidence type="ECO:0000256" key="12">
    <source>
        <dbReference type="ARBA" id="ARBA00023224"/>
    </source>
</evidence>
<keyword evidence="4 13" id="KW-0812">Transmembrane</keyword>
<comment type="similarity">
    <text evidence="2">Belongs to the G-protein coupled receptor 2 family. LN-TM7 subfamily.</text>
</comment>
<evidence type="ECO:0000313" key="19">
    <source>
        <dbReference type="Proteomes" id="UP000499080"/>
    </source>
</evidence>
<feature type="domain" description="GAIN-B" evidence="14">
    <location>
        <begin position="429"/>
        <end position="590"/>
    </location>
</feature>
<keyword evidence="5" id="KW-0732">Signal</keyword>
<keyword evidence="19" id="KW-1185">Reference proteome</keyword>
<evidence type="ECO:0000256" key="8">
    <source>
        <dbReference type="ARBA" id="ARBA00023040"/>
    </source>
</evidence>
<organism evidence="18 19">
    <name type="scientific">Araneus ventricosus</name>
    <name type="common">Orbweaver spider</name>
    <name type="synonym">Epeira ventricosa</name>
    <dbReference type="NCBI Taxonomy" id="182803"/>
    <lineage>
        <taxon>Eukaryota</taxon>
        <taxon>Metazoa</taxon>
        <taxon>Ecdysozoa</taxon>
        <taxon>Arthropoda</taxon>
        <taxon>Chelicerata</taxon>
        <taxon>Arachnida</taxon>
        <taxon>Araneae</taxon>
        <taxon>Araneomorphae</taxon>
        <taxon>Entelegynae</taxon>
        <taxon>Araneoidea</taxon>
        <taxon>Araneidae</taxon>
        <taxon>Araneus</taxon>
    </lineage>
</organism>
<dbReference type="EMBL" id="BGPR01000391">
    <property type="protein sequence ID" value="GBM17596.1"/>
    <property type="molecule type" value="Genomic_DNA"/>
</dbReference>
<dbReference type="SMART" id="SM00008">
    <property type="entry name" value="HormR"/>
    <property type="match status" value="1"/>
</dbReference>
<dbReference type="InterPro" id="IPR000203">
    <property type="entry name" value="GPS"/>
</dbReference>
<evidence type="ECO:0000256" key="1">
    <source>
        <dbReference type="ARBA" id="ARBA00004651"/>
    </source>
</evidence>
<dbReference type="GO" id="GO:0005886">
    <property type="term" value="C:plasma membrane"/>
    <property type="evidence" value="ECO:0007669"/>
    <property type="project" value="UniProtKB-SubCell"/>
</dbReference>
<feature type="domain" description="G-protein coupled receptors family 2 profile 2" evidence="17">
    <location>
        <begin position="599"/>
        <end position="835"/>
    </location>
</feature>
<feature type="transmembrane region" description="Helical" evidence="13">
    <location>
        <begin position="601"/>
        <end position="621"/>
    </location>
</feature>
<feature type="transmembrane region" description="Helical" evidence="13">
    <location>
        <begin position="21"/>
        <end position="44"/>
    </location>
</feature>
<comment type="subcellular location">
    <subcellularLocation>
        <location evidence="1">Cell membrane</location>
        <topology evidence="1">Multi-pass membrane protein</topology>
    </subcellularLocation>
</comment>
<dbReference type="PROSITE" id="PS50221">
    <property type="entry name" value="GAIN_B"/>
    <property type="match status" value="1"/>
</dbReference>
<feature type="transmembrane region" description="Helical" evidence="13">
    <location>
        <begin position="701"/>
        <end position="725"/>
    </location>
</feature>
<dbReference type="Pfam" id="PF01825">
    <property type="entry name" value="GPS"/>
    <property type="match status" value="1"/>
</dbReference>